<evidence type="ECO:0000256" key="1">
    <source>
        <dbReference type="ARBA" id="ARBA00022729"/>
    </source>
</evidence>
<protein>
    <submittedName>
        <fullName evidence="4">Exported protein</fullName>
    </submittedName>
</protein>
<dbReference type="GeneID" id="29470597"/>
<dbReference type="PANTHER" id="PTHR15462">
    <property type="entry name" value="SERINE PROTEASE"/>
    <property type="match status" value="1"/>
</dbReference>
<dbReference type="InterPro" id="IPR050966">
    <property type="entry name" value="Glutamyl_endopeptidase"/>
</dbReference>
<name>B0RHH6_CLASE</name>
<gene>
    <name evidence="4" type="ordered locus">CMS1279</name>
</gene>
<dbReference type="Gene3D" id="2.40.10.10">
    <property type="entry name" value="Trypsin-like serine proteases"/>
    <property type="match status" value="2"/>
</dbReference>
<dbReference type="KEGG" id="cms:CMS1279"/>
<feature type="signal peptide" evidence="3">
    <location>
        <begin position="1"/>
        <end position="33"/>
    </location>
</feature>
<feature type="compositionally biased region" description="Low complexity" evidence="2">
    <location>
        <begin position="99"/>
        <end position="109"/>
    </location>
</feature>
<evidence type="ECO:0000313" key="4">
    <source>
        <dbReference type="EMBL" id="CAQ01394.1"/>
    </source>
</evidence>
<evidence type="ECO:0000256" key="3">
    <source>
        <dbReference type="SAM" id="SignalP"/>
    </source>
</evidence>
<feature type="chain" id="PRO_5044307511" evidence="3">
    <location>
        <begin position="34"/>
        <end position="342"/>
    </location>
</feature>
<organism evidence="4 5">
    <name type="scientific">Clavibacter sepedonicus</name>
    <name type="common">Clavibacter michiganensis subsp. sepedonicus</name>
    <dbReference type="NCBI Taxonomy" id="31964"/>
    <lineage>
        <taxon>Bacteria</taxon>
        <taxon>Bacillati</taxon>
        <taxon>Actinomycetota</taxon>
        <taxon>Actinomycetes</taxon>
        <taxon>Micrococcales</taxon>
        <taxon>Microbacteriaceae</taxon>
        <taxon>Clavibacter</taxon>
    </lineage>
</organism>
<dbReference type="HOGENOM" id="CLU_050832_0_1_11"/>
<sequence length="342" mass="35139">MPSLVPAPRPGRLRISALALAGAAALFSGAAPAALAATAPADTRSSTSEIVRAPVTLPETGSPDATARARAHWTPERMAAASLASAAADDDAVPTSSGPSSRPAAQPLAASAATAAPPISIAQRVTPVSHIGRIFYTLNGQDYACSANVVKAANRSTVATAAHCMTAKGAFATDAVFVPGYHDGDHDGDYGTWPVVGGVVAGGYTEDNDDLGDDAGFEVVALDADGRNIQSVVGASPVLFDQPLVKEGTVYGYPAARRFDGESLQRCRGVFQRESADQINLPCDMNEGVSGGPIFAGDDANGAQYADEDARYDDYSHILGPIWQANEHTAYDGAARIQPAEG</sequence>
<dbReference type="SUPFAM" id="SSF50494">
    <property type="entry name" value="Trypsin-like serine proteases"/>
    <property type="match status" value="1"/>
</dbReference>
<dbReference type="RefSeq" id="WP_012298669.1">
    <property type="nucleotide sequence ID" value="NC_010407.1"/>
</dbReference>
<proteinExistence type="predicted"/>
<dbReference type="Proteomes" id="UP000001318">
    <property type="component" value="Chromosome"/>
</dbReference>
<dbReference type="eggNOG" id="COG3591">
    <property type="taxonomic scope" value="Bacteria"/>
</dbReference>
<feature type="region of interest" description="Disordered" evidence="2">
    <location>
        <begin position="84"/>
        <end position="109"/>
    </location>
</feature>
<reference evidence="4 5" key="1">
    <citation type="journal article" date="2008" name="J. Bacteriol.">
        <title>Genome of the actinomycete plant pathogen Clavibacter michiganensis subsp. sepedonicus suggests recent niche adaptation.</title>
        <authorList>
            <person name="Bentley S.D."/>
            <person name="Corton C."/>
            <person name="Brown S.E."/>
            <person name="Barron A."/>
            <person name="Clark L."/>
            <person name="Doggett J."/>
            <person name="Harris B."/>
            <person name="Ormond D."/>
            <person name="Quail M.A."/>
            <person name="May G."/>
            <person name="Francis D."/>
            <person name="Knudson D."/>
            <person name="Parkhill J."/>
            <person name="Ishimaru C.A."/>
        </authorList>
    </citation>
    <scope>NUCLEOTIDE SEQUENCE [LARGE SCALE GENOMIC DNA]</scope>
    <source>
        <strain evidence="5">ATCC 33113 / DSM 20744 / JCM 9667 / LMG 2889 / ICMP 2535 / C-1</strain>
    </source>
</reference>
<dbReference type="AlphaFoldDB" id="B0RHH6"/>
<dbReference type="InterPro" id="IPR009003">
    <property type="entry name" value="Peptidase_S1_PA"/>
</dbReference>
<dbReference type="EMBL" id="AM849034">
    <property type="protein sequence ID" value="CAQ01394.1"/>
    <property type="molecule type" value="Genomic_DNA"/>
</dbReference>
<evidence type="ECO:0000256" key="2">
    <source>
        <dbReference type="SAM" id="MobiDB-lite"/>
    </source>
</evidence>
<dbReference type="OrthoDB" id="5121599at2"/>
<dbReference type="STRING" id="31964.CMS1279"/>
<keyword evidence="5" id="KW-1185">Reference proteome</keyword>
<accession>B0RHH6</accession>
<keyword evidence="1 3" id="KW-0732">Signal</keyword>
<dbReference type="InterPro" id="IPR043504">
    <property type="entry name" value="Peptidase_S1_PA_chymotrypsin"/>
</dbReference>
<feature type="region of interest" description="Disordered" evidence="2">
    <location>
        <begin position="38"/>
        <end position="68"/>
    </location>
</feature>
<evidence type="ECO:0000313" key="5">
    <source>
        <dbReference type="Proteomes" id="UP000001318"/>
    </source>
</evidence>